<keyword evidence="5" id="KW-1185">Reference proteome</keyword>
<dbReference type="SMART" id="SM00822">
    <property type="entry name" value="PKS_KR"/>
    <property type="match status" value="1"/>
</dbReference>
<feature type="domain" description="Ketoreductase" evidence="3">
    <location>
        <begin position="55"/>
        <end position="239"/>
    </location>
</feature>
<dbReference type="AlphaFoldDB" id="A0A4Y9FUX0"/>
<evidence type="ECO:0000259" key="3">
    <source>
        <dbReference type="SMART" id="SM00822"/>
    </source>
</evidence>
<gene>
    <name evidence="4" type="ORF">E4U02_07465</name>
</gene>
<dbReference type="PROSITE" id="PS00061">
    <property type="entry name" value="ADH_SHORT"/>
    <property type="match status" value="1"/>
</dbReference>
<dbReference type="CDD" id="cd05233">
    <property type="entry name" value="SDR_c"/>
    <property type="match status" value="1"/>
</dbReference>
<dbReference type="OrthoDB" id="517007at2"/>
<dbReference type="PANTHER" id="PTHR43639:SF1">
    <property type="entry name" value="SHORT-CHAIN DEHYDROGENASE_REDUCTASE FAMILY PROTEIN"/>
    <property type="match status" value="1"/>
</dbReference>
<dbReference type="Gene3D" id="3.40.50.720">
    <property type="entry name" value="NAD(P)-binding Rossmann-like Domain"/>
    <property type="match status" value="1"/>
</dbReference>
<evidence type="ECO:0000313" key="5">
    <source>
        <dbReference type="Proteomes" id="UP000298358"/>
    </source>
</evidence>
<dbReference type="EMBL" id="SPQB01000014">
    <property type="protein sequence ID" value="TFU33047.1"/>
    <property type="molecule type" value="Genomic_DNA"/>
</dbReference>
<dbReference type="InterPro" id="IPR036291">
    <property type="entry name" value="NAD(P)-bd_dom_sf"/>
</dbReference>
<evidence type="ECO:0000313" key="4">
    <source>
        <dbReference type="EMBL" id="TFU33047.1"/>
    </source>
</evidence>
<dbReference type="PRINTS" id="PR00081">
    <property type="entry name" value="GDHRDH"/>
</dbReference>
<name>A0A4Y9FUX0_9MICO</name>
<comment type="similarity">
    <text evidence="1">Belongs to the short-chain dehydrogenases/reductases (SDR) family.</text>
</comment>
<protein>
    <submittedName>
        <fullName evidence="4">SDR family oxidoreductase</fullName>
    </submittedName>
</protein>
<dbReference type="Proteomes" id="UP000298358">
    <property type="component" value="Unassembled WGS sequence"/>
</dbReference>
<dbReference type="SUPFAM" id="SSF51735">
    <property type="entry name" value="NAD(P)-binding Rossmann-fold domains"/>
    <property type="match status" value="1"/>
</dbReference>
<evidence type="ECO:0000256" key="1">
    <source>
        <dbReference type="ARBA" id="ARBA00006484"/>
    </source>
</evidence>
<comment type="caution">
    <text evidence="4">The sequence shown here is derived from an EMBL/GenBank/DDBJ whole genome shotgun (WGS) entry which is preliminary data.</text>
</comment>
<dbReference type="PRINTS" id="PR00080">
    <property type="entry name" value="SDRFAMILY"/>
</dbReference>
<dbReference type="InterPro" id="IPR002347">
    <property type="entry name" value="SDR_fam"/>
</dbReference>
<dbReference type="Pfam" id="PF13561">
    <property type="entry name" value="adh_short_C2"/>
    <property type="match status" value="1"/>
</dbReference>
<keyword evidence="2" id="KW-0560">Oxidoreductase</keyword>
<dbReference type="GO" id="GO:0016491">
    <property type="term" value="F:oxidoreductase activity"/>
    <property type="evidence" value="ECO:0007669"/>
    <property type="project" value="UniProtKB-KW"/>
</dbReference>
<dbReference type="InterPro" id="IPR057326">
    <property type="entry name" value="KR_dom"/>
</dbReference>
<proteinExistence type="inferred from homology"/>
<dbReference type="PANTHER" id="PTHR43639">
    <property type="entry name" value="OXIDOREDUCTASE, SHORT-CHAIN DEHYDROGENASE/REDUCTASE FAMILY (AFU_ORTHOLOGUE AFUA_5G02870)"/>
    <property type="match status" value="1"/>
</dbReference>
<evidence type="ECO:0000256" key="2">
    <source>
        <dbReference type="ARBA" id="ARBA00023002"/>
    </source>
</evidence>
<organism evidence="4 5">
    <name type="scientific">Microbacterium paludicola</name>
    <dbReference type="NCBI Taxonomy" id="300019"/>
    <lineage>
        <taxon>Bacteria</taxon>
        <taxon>Bacillati</taxon>
        <taxon>Actinomycetota</taxon>
        <taxon>Actinomycetes</taxon>
        <taxon>Micrococcales</taxon>
        <taxon>Microbacteriaceae</taxon>
        <taxon>Microbacterium</taxon>
    </lineage>
</organism>
<dbReference type="InterPro" id="IPR020904">
    <property type="entry name" value="Sc_DH/Rdtase_CS"/>
</dbReference>
<accession>A0A4Y9FUX0</accession>
<sequence length="322" mass="33426">MVDRRLRDGNEGPDRVQWRLGLRARDAGADGIRHPRTRRGVRVTTPTGRDHGVQDLVVITGASGGIGRAIVRGLVASGHAVVLHYHRNESAARTLAEEIGAGGARAFIAQADLTEPSGVGDLVAHVDQILEATPGLSLHGLVNNAARLLGPSFDDASPEQFDLYFALNTRAPLFLTQQLSARMSSGGSIVNVSSAGAHFSSAGDIVYAMSKAALESLTRNAAEALAPRGIRINTVIPGFTDNGHPALAVPGVREYVSTYALLGGIASPAPVADAVAFLLSPHAGRTTGTALDVTGGSTLGARPRSSKISLRDIIAQPGIAPR</sequence>
<reference evidence="4 5" key="1">
    <citation type="submission" date="2019-03" db="EMBL/GenBank/DDBJ databases">
        <title>Diversity of the mouse oral microbiome.</title>
        <authorList>
            <person name="Joseph S."/>
            <person name="Aduse-Opoku J."/>
            <person name="Curtis M."/>
            <person name="Wade W."/>
            <person name="Hashim A."/>
        </authorList>
    </citation>
    <scope>NUCLEOTIDE SEQUENCE [LARGE SCALE GENOMIC DNA]</scope>
    <source>
        <strain evidence="4 5">P1012</strain>
    </source>
</reference>